<feature type="non-terminal residue" evidence="8">
    <location>
        <position position="1"/>
    </location>
</feature>
<gene>
    <name evidence="8" type="ORF">TD95_005340</name>
</gene>
<dbReference type="Proteomes" id="UP000033483">
    <property type="component" value="Unassembled WGS sequence"/>
</dbReference>
<dbReference type="InterPro" id="IPR043216">
    <property type="entry name" value="PAP-like"/>
</dbReference>
<organism evidence="8 9">
    <name type="scientific">Thielaviopsis punctulata</name>
    <dbReference type="NCBI Taxonomy" id="72032"/>
    <lineage>
        <taxon>Eukaryota</taxon>
        <taxon>Fungi</taxon>
        <taxon>Dikarya</taxon>
        <taxon>Ascomycota</taxon>
        <taxon>Pezizomycotina</taxon>
        <taxon>Sordariomycetes</taxon>
        <taxon>Hypocreomycetidae</taxon>
        <taxon>Microascales</taxon>
        <taxon>Ceratocystidaceae</taxon>
        <taxon>Thielaviopsis</taxon>
    </lineage>
</organism>
<comment type="similarity">
    <text evidence="2">Belongs to the PA-phosphatase related phosphoesterase family.</text>
</comment>
<name>A0A0F4ZDS7_9PEZI</name>
<comment type="caution">
    <text evidence="8">The sequence shown here is derived from an EMBL/GenBank/DDBJ whole genome shotgun (WGS) entry which is preliminary data.</text>
</comment>
<protein>
    <recommendedName>
        <fullName evidence="7">Phosphatidic acid phosphatase type 2/haloperoxidase domain-containing protein</fullName>
    </recommendedName>
</protein>
<dbReference type="CDD" id="cd03390">
    <property type="entry name" value="PAP2_containing_1_like"/>
    <property type="match status" value="1"/>
</dbReference>
<feature type="domain" description="Phosphatidic acid phosphatase type 2/haloperoxidase" evidence="7">
    <location>
        <begin position="251"/>
        <end position="304"/>
    </location>
</feature>
<evidence type="ECO:0000256" key="5">
    <source>
        <dbReference type="ARBA" id="ARBA00023136"/>
    </source>
</evidence>
<feature type="non-terminal residue" evidence="8">
    <location>
        <position position="353"/>
    </location>
</feature>
<dbReference type="EMBL" id="LAEV01001135">
    <property type="protein sequence ID" value="KKA28764.1"/>
    <property type="molecule type" value="Genomic_DNA"/>
</dbReference>
<keyword evidence="9" id="KW-1185">Reference proteome</keyword>
<dbReference type="PANTHER" id="PTHR10165">
    <property type="entry name" value="LIPID PHOSPHATE PHOSPHATASE"/>
    <property type="match status" value="1"/>
</dbReference>
<keyword evidence="3 6" id="KW-0812">Transmembrane</keyword>
<proteinExistence type="inferred from homology"/>
<dbReference type="PANTHER" id="PTHR10165:SF154">
    <property type="entry name" value="PAP2 DOMAIN PROTEIN (AFU_ORTHOLOGUE AFUA_1G09730)"/>
    <property type="match status" value="1"/>
</dbReference>
<dbReference type="Gene3D" id="1.20.144.10">
    <property type="entry name" value="Phosphatidic acid phosphatase type 2/haloperoxidase"/>
    <property type="match status" value="2"/>
</dbReference>
<feature type="transmembrane region" description="Helical" evidence="6">
    <location>
        <begin position="12"/>
        <end position="34"/>
    </location>
</feature>
<dbReference type="InterPro" id="IPR000326">
    <property type="entry name" value="PAP2/HPO"/>
</dbReference>
<dbReference type="OrthoDB" id="8907274at2759"/>
<evidence type="ECO:0000256" key="2">
    <source>
        <dbReference type="ARBA" id="ARBA00008816"/>
    </source>
</evidence>
<dbReference type="GO" id="GO:0016020">
    <property type="term" value="C:membrane"/>
    <property type="evidence" value="ECO:0007669"/>
    <property type="project" value="UniProtKB-SubCell"/>
</dbReference>
<reference evidence="8 9" key="1">
    <citation type="submission" date="2015-03" db="EMBL/GenBank/DDBJ databases">
        <authorList>
            <person name="Radwan O."/>
            <person name="Al-Naeli F.A."/>
            <person name="Rendon G.A."/>
            <person name="Fields C."/>
        </authorList>
    </citation>
    <scope>NUCLEOTIDE SEQUENCE [LARGE SCALE GENOMIC DNA]</scope>
    <source>
        <strain evidence="8">CR-DP1</strain>
    </source>
</reference>
<dbReference type="AlphaFoldDB" id="A0A0F4ZDS7"/>
<feature type="transmembrane region" description="Helical" evidence="6">
    <location>
        <begin position="254"/>
        <end position="273"/>
    </location>
</feature>
<dbReference type="InterPro" id="IPR036938">
    <property type="entry name" value="PAP2/HPO_sf"/>
</dbReference>
<feature type="transmembrane region" description="Helical" evidence="6">
    <location>
        <begin position="285"/>
        <end position="303"/>
    </location>
</feature>
<dbReference type="GO" id="GO:0046839">
    <property type="term" value="P:phospholipid dephosphorylation"/>
    <property type="evidence" value="ECO:0007669"/>
    <property type="project" value="TreeGrafter"/>
</dbReference>
<accession>A0A0F4ZDS7</accession>
<dbReference type="GO" id="GO:0008195">
    <property type="term" value="F:phosphatidate phosphatase activity"/>
    <property type="evidence" value="ECO:0007669"/>
    <property type="project" value="TreeGrafter"/>
</dbReference>
<feature type="domain" description="Phosphatidic acid phosphatase type 2/haloperoxidase" evidence="7">
    <location>
        <begin position="61"/>
        <end position="169"/>
    </location>
</feature>
<keyword evidence="4 6" id="KW-1133">Transmembrane helix</keyword>
<dbReference type="SUPFAM" id="SSF48317">
    <property type="entry name" value="Acid phosphatase/Vanadium-dependent haloperoxidase"/>
    <property type="match status" value="2"/>
</dbReference>
<comment type="subcellular location">
    <subcellularLocation>
        <location evidence="1">Membrane</location>
        <topology evidence="1">Multi-pass membrane protein</topology>
    </subcellularLocation>
</comment>
<evidence type="ECO:0000259" key="7">
    <source>
        <dbReference type="Pfam" id="PF01569"/>
    </source>
</evidence>
<evidence type="ECO:0000256" key="1">
    <source>
        <dbReference type="ARBA" id="ARBA00004141"/>
    </source>
</evidence>
<dbReference type="Pfam" id="PF01569">
    <property type="entry name" value="PAP2"/>
    <property type="match status" value="2"/>
</dbReference>
<evidence type="ECO:0000256" key="4">
    <source>
        <dbReference type="ARBA" id="ARBA00022989"/>
    </source>
</evidence>
<dbReference type="GO" id="GO:0006644">
    <property type="term" value="P:phospholipid metabolic process"/>
    <property type="evidence" value="ECO:0007669"/>
    <property type="project" value="InterPro"/>
</dbReference>
<sequence>YPHKLHETVTPAILFLCNSILPIIIILIVTLVFVPGRTVPRGTPRKLVWMRKLWELHIGWLGIALSLFLSWFVTNGLKNLEGRPRPDMLSRCKPDLSKVEDFYVGGYRLPVGSSSNQYTFGHMVNSSICTETDTSLLYDGFRSFPSGHSSSAAAGLVYLSLFLASKFAVMIPYLSPSAFNDPQTSFDAFPSRTITVPTALPGSSLGSKPETTRLANADDNIELIAPYPTAADKRERAHERIVIAARLQAASPPLYLLLLTLLPTFTAIFIAASRWFDFRHHSTDILTGFTIGTVSAIFSFRYYHLPISYGGGWAWGPRSTDKALWAGVGSYSYATDNEPRAYSPPRDLESGMR</sequence>
<evidence type="ECO:0000313" key="9">
    <source>
        <dbReference type="Proteomes" id="UP000033483"/>
    </source>
</evidence>
<evidence type="ECO:0000256" key="6">
    <source>
        <dbReference type="SAM" id="Phobius"/>
    </source>
</evidence>
<keyword evidence="5 6" id="KW-0472">Membrane</keyword>
<evidence type="ECO:0000256" key="3">
    <source>
        <dbReference type="ARBA" id="ARBA00022692"/>
    </source>
</evidence>
<evidence type="ECO:0000313" key="8">
    <source>
        <dbReference type="EMBL" id="KKA28764.1"/>
    </source>
</evidence>
<feature type="transmembrane region" description="Helical" evidence="6">
    <location>
        <begin position="54"/>
        <end position="73"/>
    </location>
</feature>